<organism evidence="7 8">
    <name type="scientific">Schaedlerella arabinosiphila</name>
    <dbReference type="NCBI Taxonomy" id="2044587"/>
    <lineage>
        <taxon>Bacteria</taxon>
        <taxon>Bacillati</taxon>
        <taxon>Bacillota</taxon>
        <taxon>Clostridia</taxon>
        <taxon>Lachnospirales</taxon>
        <taxon>Lachnospiraceae</taxon>
        <taxon>Schaedlerella</taxon>
    </lineage>
</organism>
<proteinExistence type="inferred from homology"/>
<keyword evidence="3 7" id="KW-0378">Hydrolase</keyword>
<dbReference type="Proteomes" id="UP000274920">
    <property type="component" value="Unassembled WGS sequence"/>
</dbReference>
<dbReference type="GO" id="GO:0006508">
    <property type="term" value="P:proteolysis"/>
    <property type="evidence" value="ECO:0007669"/>
    <property type="project" value="UniProtKB-KW"/>
</dbReference>
<evidence type="ECO:0000313" key="8">
    <source>
        <dbReference type="Proteomes" id="UP000274920"/>
    </source>
</evidence>
<keyword evidence="4" id="KW-0788">Thiol protease</keyword>
<dbReference type="Pfam" id="PF00877">
    <property type="entry name" value="NLPC_P60"/>
    <property type="match status" value="1"/>
</dbReference>
<comment type="similarity">
    <text evidence="1">Belongs to the peptidase C40 family.</text>
</comment>
<dbReference type="SUPFAM" id="SSF54001">
    <property type="entry name" value="Cysteine proteinases"/>
    <property type="match status" value="1"/>
</dbReference>
<evidence type="ECO:0000313" key="7">
    <source>
        <dbReference type="EMBL" id="RRK36924.1"/>
    </source>
</evidence>
<evidence type="ECO:0000256" key="4">
    <source>
        <dbReference type="ARBA" id="ARBA00022807"/>
    </source>
</evidence>
<evidence type="ECO:0000256" key="5">
    <source>
        <dbReference type="SAM" id="SignalP"/>
    </source>
</evidence>
<evidence type="ECO:0000256" key="2">
    <source>
        <dbReference type="ARBA" id="ARBA00022670"/>
    </source>
</evidence>
<dbReference type="InterPro" id="IPR047194">
    <property type="entry name" value="CwlT-like_lysozyme"/>
</dbReference>
<dbReference type="Gene3D" id="3.90.1720.10">
    <property type="entry name" value="endopeptidase domain like (from Nostoc punctiforme)"/>
    <property type="match status" value="1"/>
</dbReference>
<dbReference type="Pfam" id="PF13702">
    <property type="entry name" value="Lysozyme_like"/>
    <property type="match status" value="1"/>
</dbReference>
<feature type="domain" description="NlpC/P60" evidence="6">
    <location>
        <begin position="192"/>
        <end position="313"/>
    </location>
</feature>
<dbReference type="PROSITE" id="PS51935">
    <property type="entry name" value="NLPC_P60"/>
    <property type="match status" value="1"/>
</dbReference>
<dbReference type="InterPro" id="IPR038765">
    <property type="entry name" value="Papain-like_cys_pep_sf"/>
</dbReference>
<name>A0A426DS40_9FIRM</name>
<dbReference type="EMBL" id="RHJS01000001">
    <property type="protein sequence ID" value="RRK36924.1"/>
    <property type="molecule type" value="Genomic_DNA"/>
</dbReference>
<sequence>MIKKKKKIKCFLLAVILALQAVGCDFAEEQSYGTANVSPLVEKWRPYVQEYTQKYGIGEYVELLLAMIAQESGGDADRYPDILQCSESAGAPPNSITNPLASLEQGIRYFAALVEQGKAAGTDIDTALQSYNFGGGYINYVRDHYGGKHSEEAARSFSGMMAARMGWSSYGDVKYVEHVRSHMHMSALGGTVENYDAMYTMMKEYENVPYVFGGDSKSGIDCSAMSRKLYQVIGISLPRTAQAQYDSVTHVSEAQARPGDLIFFTGTYDAGCYITHVGVYTGNGQFFHAGGSCCQFSMLSGYYREHFVCFGRR</sequence>
<dbReference type="AlphaFoldDB" id="A0A426DS40"/>
<dbReference type="SUPFAM" id="SSF53955">
    <property type="entry name" value="Lysozyme-like"/>
    <property type="match status" value="1"/>
</dbReference>
<keyword evidence="2" id="KW-0645">Protease</keyword>
<keyword evidence="5" id="KW-0732">Signal</keyword>
<dbReference type="GO" id="GO:0008234">
    <property type="term" value="F:cysteine-type peptidase activity"/>
    <property type="evidence" value="ECO:0007669"/>
    <property type="project" value="UniProtKB-KW"/>
</dbReference>
<keyword evidence="8" id="KW-1185">Reference proteome</keyword>
<dbReference type="Gene3D" id="1.10.530.10">
    <property type="match status" value="1"/>
</dbReference>
<dbReference type="RefSeq" id="WP_125125866.1">
    <property type="nucleotide sequence ID" value="NZ_RHJS01000001.1"/>
</dbReference>
<dbReference type="InterPro" id="IPR000064">
    <property type="entry name" value="NLP_P60_dom"/>
</dbReference>
<gene>
    <name evidence="7" type="ORF">EBB54_00205</name>
</gene>
<dbReference type="PANTHER" id="PTHR47053:SF5">
    <property type="entry name" value="BIFUNCTIONAL MURAMIDASE_DL-ENDOPEPTIDASE CWLT"/>
    <property type="match status" value="1"/>
</dbReference>
<dbReference type="PANTHER" id="PTHR47053">
    <property type="entry name" value="MUREIN DD-ENDOPEPTIDASE MEPH-RELATED"/>
    <property type="match status" value="1"/>
</dbReference>
<evidence type="ECO:0000256" key="3">
    <source>
        <dbReference type="ARBA" id="ARBA00022801"/>
    </source>
</evidence>
<evidence type="ECO:0000259" key="6">
    <source>
        <dbReference type="PROSITE" id="PS51935"/>
    </source>
</evidence>
<protein>
    <submittedName>
        <fullName evidence="7">Cell wall hydrolase</fullName>
    </submittedName>
</protein>
<dbReference type="InterPro" id="IPR051202">
    <property type="entry name" value="Peptidase_C40"/>
</dbReference>
<accession>A0A426DS40</accession>
<dbReference type="InterPro" id="IPR023346">
    <property type="entry name" value="Lysozyme-like_dom_sf"/>
</dbReference>
<comment type="caution">
    <text evidence="7">The sequence shown here is derived from an EMBL/GenBank/DDBJ whole genome shotgun (WGS) entry which is preliminary data.</text>
</comment>
<feature type="signal peptide" evidence="5">
    <location>
        <begin position="1"/>
        <end position="27"/>
    </location>
</feature>
<evidence type="ECO:0000256" key="1">
    <source>
        <dbReference type="ARBA" id="ARBA00007074"/>
    </source>
</evidence>
<reference evidence="7" key="1">
    <citation type="submission" date="2018-10" db="EMBL/GenBank/DDBJ databases">
        <title>Schaedlerella arabinophila gen. nov. sp. nov., isolated from the mouse intestinal tract and comparative analysis with the genome of the closely related altered Schaedler flora strain ASF502.</title>
        <authorList>
            <person name="Miyake S."/>
            <person name="Soh M."/>
            <person name="Seedorf H."/>
        </authorList>
    </citation>
    <scope>NUCLEOTIDE SEQUENCE [LARGE SCALE GENOMIC DNA]</scope>
    <source>
        <strain evidence="7">DSM 106076</strain>
    </source>
</reference>
<dbReference type="CDD" id="cd16891">
    <property type="entry name" value="CwlT-like"/>
    <property type="match status" value="1"/>
</dbReference>
<feature type="chain" id="PRO_5019054106" evidence="5">
    <location>
        <begin position="28"/>
        <end position="313"/>
    </location>
</feature>